<accession>M6FS02</accession>
<dbReference type="PATRIC" id="fig|1240687.3.peg.802"/>
<dbReference type="AlphaFoldDB" id="M6FS02"/>
<evidence type="ECO:0000313" key="1">
    <source>
        <dbReference type="EMBL" id="EMK25531.1"/>
    </source>
</evidence>
<comment type="caution">
    <text evidence="1">The sequence shown here is derived from an EMBL/GenBank/DDBJ whole genome shotgun (WGS) entry which is preliminary data.</text>
</comment>
<evidence type="ECO:0000313" key="2">
    <source>
        <dbReference type="Proteomes" id="UP000011980"/>
    </source>
</evidence>
<proteinExistence type="predicted"/>
<dbReference type="Proteomes" id="UP000011980">
    <property type="component" value="Unassembled WGS sequence"/>
</dbReference>
<protein>
    <submittedName>
        <fullName evidence="1">Uncharacterized protein</fullName>
    </submittedName>
</protein>
<name>M6FS02_9LEPT</name>
<organism evidence="1 2">
    <name type="scientific">Leptospira kirschneri serovar Bulgarica str. Nikolaevo</name>
    <dbReference type="NCBI Taxonomy" id="1240687"/>
    <lineage>
        <taxon>Bacteria</taxon>
        <taxon>Pseudomonadati</taxon>
        <taxon>Spirochaetota</taxon>
        <taxon>Spirochaetia</taxon>
        <taxon>Leptospirales</taxon>
        <taxon>Leptospiraceae</taxon>
        <taxon>Leptospira</taxon>
    </lineage>
</organism>
<dbReference type="EMBL" id="ANCE01000050">
    <property type="protein sequence ID" value="EMK25531.1"/>
    <property type="molecule type" value="Genomic_DNA"/>
</dbReference>
<reference evidence="1 2" key="1">
    <citation type="submission" date="2013-01" db="EMBL/GenBank/DDBJ databases">
        <authorList>
            <person name="Harkins D.M."/>
            <person name="Durkin A.S."/>
            <person name="Brinkac L.M."/>
            <person name="Haft D.H."/>
            <person name="Selengut J.D."/>
            <person name="Sanka R."/>
            <person name="DePew J."/>
            <person name="Purushe J."/>
            <person name="Galloway R.L."/>
            <person name="Vinetz J.M."/>
            <person name="Sutton G.G."/>
            <person name="Nierman W.C."/>
            <person name="Fouts D.E."/>
        </authorList>
    </citation>
    <scope>NUCLEOTIDE SEQUENCE [LARGE SCALE GENOMIC DNA]</scope>
    <source>
        <strain evidence="1 2">Nikolaevo</strain>
    </source>
</reference>
<gene>
    <name evidence="1" type="ORF">LEP1GSC008_0741</name>
</gene>
<sequence>MNWTTILFGFLEASSNESRQTLILRKNQKLIFEVYKDFLKYNF</sequence>